<name>A0A6C0H7G0_9ZZZZ</name>
<sequence length="42" mass="5166">MIFNKLNKNHYYYSNNNNIKDFVNFIYSAEILIILLICLFYK</sequence>
<feature type="transmembrane region" description="Helical" evidence="1">
    <location>
        <begin position="22"/>
        <end position="41"/>
    </location>
</feature>
<accession>A0A6C0H7G0</accession>
<keyword evidence="1" id="KW-1133">Transmembrane helix</keyword>
<proteinExistence type="predicted"/>
<keyword evidence="1" id="KW-0472">Membrane</keyword>
<evidence type="ECO:0000256" key="1">
    <source>
        <dbReference type="SAM" id="Phobius"/>
    </source>
</evidence>
<dbReference type="AlphaFoldDB" id="A0A6C0H7G0"/>
<dbReference type="EMBL" id="MN739896">
    <property type="protein sequence ID" value="QHT76429.1"/>
    <property type="molecule type" value="Genomic_DNA"/>
</dbReference>
<reference evidence="2" key="1">
    <citation type="journal article" date="2020" name="Nature">
        <title>Giant virus diversity and host interactions through global metagenomics.</title>
        <authorList>
            <person name="Schulz F."/>
            <person name="Roux S."/>
            <person name="Paez-Espino D."/>
            <person name="Jungbluth S."/>
            <person name="Walsh D.A."/>
            <person name="Denef V.J."/>
            <person name="McMahon K.D."/>
            <person name="Konstantinidis K.T."/>
            <person name="Eloe-Fadrosh E.A."/>
            <person name="Kyrpides N.C."/>
            <person name="Woyke T."/>
        </authorList>
    </citation>
    <scope>NUCLEOTIDE SEQUENCE</scope>
    <source>
        <strain evidence="2">GVMAG-M-3300023179-82</strain>
    </source>
</reference>
<protein>
    <submittedName>
        <fullName evidence="2">Uncharacterized protein</fullName>
    </submittedName>
</protein>
<keyword evidence="1" id="KW-0812">Transmembrane</keyword>
<evidence type="ECO:0000313" key="2">
    <source>
        <dbReference type="EMBL" id="QHT76429.1"/>
    </source>
</evidence>
<organism evidence="2">
    <name type="scientific">viral metagenome</name>
    <dbReference type="NCBI Taxonomy" id="1070528"/>
    <lineage>
        <taxon>unclassified sequences</taxon>
        <taxon>metagenomes</taxon>
        <taxon>organismal metagenomes</taxon>
    </lineage>
</organism>